<sequence>MFWTIAGLLSGAALHFATLMQKSSRTQRAQWMGILCLLWLANAAFGSLWFVLIELDVALAVSTWRVVLPISTFFYCGLVASYLAINRKASTDEVPKNSSWMVALSLMGYLIIFGTWMSRVILHT</sequence>
<evidence type="ECO:0000313" key="2">
    <source>
        <dbReference type="EMBL" id="QED26665.1"/>
    </source>
</evidence>
<feature type="transmembrane region" description="Helical" evidence="1">
    <location>
        <begin position="64"/>
        <end position="85"/>
    </location>
</feature>
<dbReference type="Proteomes" id="UP000321595">
    <property type="component" value="Chromosome"/>
</dbReference>
<evidence type="ECO:0000313" key="3">
    <source>
        <dbReference type="Proteomes" id="UP000321595"/>
    </source>
</evidence>
<organism evidence="2 3">
    <name type="scientific">Microvenator marinus</name>
    <dbReference type="NCBI Taxonomy" id="2600177"/>
    <lineage>
        <taxon>Bacteria</taxon>
        <taxon>Deltaproteobacteria</taxon>
        <taxon>Bradymonadales</taxon>
        <taxon>Microvenatoraceae</taxon>
        <taxon>Microvenator</taxon>
    </lineage>
</organism>
<proteinExistence type="predicted"/>
<feature type="transmembrane region" description="Helical" evidence="1">
    <location>
        <begin position="100"/>
        <end position="122"/>
    </location>
</feature>
<keyword evidence="1" id="KW-0812">Transmembrane</keyword>
<keyword evidence="3" id="KW-1185">Reference proteome</keyword>
<feature type="transmembrane region" description="Helical" evidence="1">
    <location>
        <begin position="31"/>
        <end position="52"/>
    </location>
</feature>
<protein>
    <submittedName>
        <fullName evidence="2">Uncharacterized protein</fullName>
    </submittedName>
</protein>
<evidence type="ECO:0000256" key="1">
    <source>
        <dbReference type="SAM" id="Phobius"/>
    </source>
</evidence>
<dbReference type="EMBL" id="CP042467">
    <property type="protein sequence ID" value="QED26665.1"/>
    <property type="molecule type" value="Genomic_DNA"/>
</dbReference>
<keyword evidence="1" id="KW-0472">Membrane</keyword>
<reference evidence="2 3" key="1">
    <citation type="submission" date="2019-08" db="EMBL/GenBank/DDBJ databases">
        <authorList>
            <person name="Liang Q."/>
        </authorList>
    </citation>
    <scope>NUCLEOTIDE SEQUENCE [LARGE SCALE GENOMIC DNA]</scope>
    <source>
        <strain evidence="2 3">V1718</strain>
    </source>
</reference>
<dbReference type="AlphaFoldDB" id="A0A5B8XM21"/>
<dbReference type="RefSeq" id="WP_146958299.1">
    <property type="nucleotide sequence ID" value="NZ_CP042467.1"/>
</dbReference>
<name>A0A5B8XM21_9DELT</name>
<accession>A0A5B8XM21</accession>
<dbReference type="KEGG" id="bbae:FRD01_05275"/>
<gene>
    <name evidence="2" type="ORF">FRD01_05275</name>
</gene>
<keyword evidence="1" id="KW-1133">Transmembrane helix</keyword>